<evidence type="ECO:0000256" key="3">
    <source>
        <dbReference type="ARBA" id="ARBA00023163"/>
    </source>
</evidence>
<dbReference type="SUPFAM" id="SSF47413">
    <property type="entry name" value="lambda repressor-like DNA-binding domains"/>
    <property type="match status" value="1"/>
</dbReference>
<keyword evidence="3" id="KW-0804">Transcription</keyword>
<evidence type="ECO:0000259" key="4">
    <source>
        <dbReference type="PROSITE" id="PS50932"/>
    </source>
</evidence>
<proteinExistence type="predicted"/>
<protein>
    <submittedName>
        <fullName evidence="5">LacI family transcriptional regulator</fullName>
    </submittedName>
</protein>
<dbReference type="Proteomes" id="UP000756710">
    <property type="component" value="Unassembled WGS sequence"/>
</dbReference>
<reference evidence="5 6" key="1">
    <citation type="submission" date="2021-03" db="EMBL/GenBank/DDBJ databases">
        <title>Genomic Encyclopedia of Type Strains, Phase IV (KMG-IV): sequencing the most valuable type-strain genomes for metagenomic binning, comparative biology and taxonomic classification.</title>
        <authorList>
            <person name="Goeker M."/>
        </authorList>
    </citation>
    <scope>NUCLEOTIDE SEQUENCE [LARGE SCALE GENOMIC DNA]</scope>
    <source>
        <strain evidence="5 6">DSM 41954</strain>
    </source>
</reference>
<comment type="caution">
    <text evidence="5">The sequence shown here is derived from an EMBL/GenBank/DDBJ whole genome shotgun (WGS) entry which is preliminary data.</text>
</comment>
<dbReference type="Pfam" id="PF00532">
    <property type="entry name" value="Peripla_BP_1"/>
    <property type="match status" value="1"/>
</dbReference>
<dbReference type="PROSITE" id="PS50932">
    <property type="entry name" value="HTH_LACI_2"/>
    <property type="match status" value="1"/>
</dbReference>
<dbReference type="Pfam" id="PF00356">
    <property type="entry name" value="LacI"/>
    <property type="match status" value="1"/>
</dbReference>
<gene>
    <name evidence="5" type="ORF">J2Z30_001077</name>
</gene>
<evidence type="ECO:0000256" key="1">
    <source>
        <dbReference type="ARBA" id="ARBA00023015"/>
    </source>
</evidence>
<dbReference type="CDD" id="cd01392">
    <property type="entry name" value="HTH_LacI"/>
    <property type="match status" value="1"/>
</dbReference>
<dbReference type="EMBL" id="JAGGLR010000002">
    <property type="protein sequence ID" value="MBP2060079.1"/>
    <property type="molecule type" value="Genomic_DNA"/>
</dbReference>
<keyword evidence="6" id="KW-1185">Reference proteome</keyword>
<dbReference type="PANTHER" id="PTHR30146">
    <property type="entry name" value="LACI-RELATED TRANSCRIPTIONAL REPRESSOR"/>
    <property type="match status" value="1"/>
</dbReference>
<dbReference type="SUPFAM" id="SSF53822">
    <property type="entry name" value="Periplasmic binding protein-like I"/>
    <property type="match status" value="1"/>
</dbReference>
<name>A0ABS4MLC4_9ACTN</name>
<accession>A0ABS4MLC4</accession>
<dbReference type="PROSITE" id="PS00356">
    <property type="entry name" value="HTH_LACI_1"/>
    <property type="match status" value="1"/>
</dbReference>
<dbReference type="CDD" id="cd06267">
    <property type="entry name" value="PBP1_LacI_sugar_binding-like"/>
    <property type="match status" value="1"/>
</dbReference>
<dbReference type="RefSeq" id="WP_245387592.1">
    <property type="nucleotide sequence ID" value="NZ_BAABDR010000055.1"/>
</dbReference>
<dbReference type="InterPro" id="IPR028082">
    <property type="entry name" value="Peripla_BP_I"/>
</dbReference>
<dbReference type="InterPro" id="IPR001761">
    <property type="entry name" value="Peripla_BP/Lac1_sug-bd_dom"/>
</dbReference>
<dbReference type="Gene3D" id="1.10.260.40">
    <property type="entry name" value="lambda repressor-like DNA-binding domains"/>
    <property type="match status" value="1"/>
</dbReference>
<dbReference type="Gene3D" id="3.40.50.2300">
    <property type="match status" value="2"/>
</dbReference>
<feature type="domain" description="HTH lacI-type" evidence="4">
    <location>
        <begin position="24"/>
        <end position="79"/>
    </location>
</feature>
<dbReference type="InterPro" id="IPR010982">
    <property type="entry name" value="Lambda_DNA-bd_dom_sf"/>
</dbReference>
<evidence type="ECO:0000313" key="6">
    <source>
        <dbReference type="Proteomes" id="UP000756710"/>
    </source>
</evidence>
<evidence type="ECO:0000313" key="5">
    <source>
        <dbReference type="EMBL" id="MBP2060079.1"/>
    </source>
</evidence>
<sequence length="342" mass="36132">MGRRDRPDSIGGRKSGEIRMGARIGLKDVALRAGVSVPTASRVLSGVQRNVDPELALRVRNACEELGYRVNAAARALRIQSTDSLALVVPAIANAYFAELVSAYSRRLDLQGKRLVTIDTGESPETEQRQLGAMDRVLVDAVLVVPAAFERSGAAITELARSNRVVQVDRRARGVEAPSVRLDNAAGVRLLVEHLRARGRRSILMVDAQEDSSSSIERTAAFRALAGPDDRVLEMPNFTVASGTDAAKLLLADPGGTDAIICTADTVALGLLTALQHAGKRVPAEYAITSFDGTYISDTAAPGLTTLGSTAEHMVEASLALLDGGSDDVVLKPELVVRGSSG</sequence>
<keyword evidence="2" id="KW-0238">DNA-binding</keyword>
<dbReference type="PANTHER" id="PTHR30146:SF109">
    <property type="entry name" value="HTH-TYPE TRANSCRIPTIONAL REGULATOR GALS"/>
    <property type="match status" value="1"/>
</dbReference>
<organism evidence="5 6">
    <name type="scientific">Streptomyces iranensis</name>
    <dbReference type="NCBI Taxonomy" id="576784"/>
    <lineage>
        <taxon>Bacteria</taxon>
        <taxon>Bacillati</taxon>
        <taxon>Actinomycetota</taxon>
        <taxon>Actinomycetes</taxon>
        <taxon>Kitasatosporales</taxon>
        <taxon>Streptomycetaceae</taxon>
        <taxon>Streptomyces</taxon>
        <taxon>Streptomyces violaceusniger group</taxon>
    </lineage>
</organism>
<evidence type="ECO:0000256" key="2">
    <source>
        <dbReference type="ARBA" id="ARBA00023125"/>
    </source>
</evidence>
<keyword evidence="1" id="KW-0805">Transcription regulation</keyword>
<dbReference type="SMART" id="SM00354">
    <property type="entry name" value="HTH_LACI"/>
    <property type="match status" value="1"/>
</dbReference>
<dbReference type="InterPro" id="IPR000843">
    <property type="entry name" value="HTH_LacI"/>
</dbReference>